<dbReference type="InterPro" id="IPR057992">
    <property type="entry name" value="TPR_SYVN1_N"/>
</dbReference>
<keyword evidence="13" id="KW-1133">Transmembrane helix</keyword>
<dbReference type="GO" id="GO:0036503">
    <property type="term" value="P:ERAD pathway"/>
    <property type="evidence" value="ECO:0007669"/>
    <property type="project" value="TreeGrafter"/>
</dbReference>
<dbReference type="SMART" id="SM00184">
    <property type="entry name" value="RING"/>
    <property type="match status" value="1"/>
</dbReference>
<feature type="region of interest" description="Disordered" evidence="16">
    <location>
        <begin position="306"/>
        <end position="327"/>
    </location>
</feature>
<evidence type="ECO:0000256" key="16">
    <source>
        <dbReference type="SAM" id="MobiDB-lite"/>
    </source>
</evidence>
<evidence type="ECO:0000256" key="6">
    <source>
        <dbReference type="ARBA" id="ARBA00022679"/>
    </source>
</evidence>
<keyword evidence="14" id="KW-0472">Membrane</keyword>
<dbReference type="EMBL" id="BDGI01000166">
    <property type="protein sequence ID" value="GAV30263.1"/>
    <property type="molecule type" value="Genomic_DNA"/>
</dbReference>
<dbReference type="Pfam" id="PF25563">
    <property type="entry name" value="TPR_SYVN1_N"/>
    <property type="match status" value="1"/>
</dbReference>
<evidence type="ECO:0000256" key="9">
    <source>
        <dbReference type="ARBA" id="ARBA00022771"/>
    </source>
</evidence>
<sequence length="481" mass="53840">MLLGIAFELFLLIMDLAYAAIKFALNVFELYYIRRFPDEEVWAYKVWIDSIAKVILGVVRCIMVPALFTCFTLMDSIPLNLLNEIFRSFYGLSKSISSLYRLIKNSMKLNNSLGYPTAEELQDDDICIICRDDLVFGGTGTARSVPRKLPCGHVLHDGCIRSWLEMSNACPTCRKDVIQTGSSSSGAANNENGNENENGNNLAAAAAAIVPPQNLVEGLNNVILNGDNNDINDDNDDGNGNNAEDGDGDGDVVGVERLSHSENNETTNDNSRYDQNVNDNITGSSQRGNVSNEEIEDVRIDEKNGNDEYAFSGMTNTARPTPTPTQRSRQLLGIYPTYAPLFGRSDYFEVCSSEEKEPESTTRLHSDRVNQIGNVVDRIGSLNMDEQQRGRWKRVHDNFELARSGGNQGPELNVGNDNNNEFVHEVPPHTVIPKDWTIFPIEKTGAEEYEVELSRKRRVTMKVVRNGRIIDRNTFDKYTRK</sequence>
<feature type="compositionally biased region" description="Polar residues" evidence="16">
    <location>
        <begin position="264"/>
        <end position="291"/>
    </location>
</feature>
<gene>
    <name evidence="18" type="ORF">PMKS-003773</name>
</gene>
<name>A0A1Q2YLM2_9ASCO</name>
<dbReference type="Gene3D" id="3.30.40.10">
    <property type="entry name" value="Zinc/RING finger domain, C3HC4 (zinc finger)"/>
    <property type="match status" value="1"/>
</dbReference>
<dbReference type="UniPathway" id="UPA00143"/>
<keyword evidence="12" id="KW-0862">Zinc</keyword>
<dbReference type="OrthoDB" id="7759664at2759"/>
<evidence type="ECO:0000256" key="5">
    <source>
        <dbReference type="ARBA" id="ARBA00012483"/>
    </source>
</evidence>
<evidence type="ECO:0000256" key="11">
    <source>
        <dbReference type="ARBA" id="ARBA00022824"/>
    </source>
</evidence>
<keyword evidence="11" id="KW-0256">Endoplasmic reticulum</keyword>
<evidence type="ECO:0000256" key="4">
    <source>
        <dbReference type="ARBA" id="ARBA00010089"/>
    </source>
</evidence>
<evidence type="ECO:0000256" key="14">
    <source>
        <dbReference type="ARBA" id="ARBA00023136"/>
    </source>
</evidence>
<dbReference type="InterPro" id="IPR013083">
    <property type="entry name" value="Znf_RING/FYVE/PHD"/>
</dbReference>
<feature type="domain" description="RING-type" evidence="17">
    <location>
        <begin position="127"/>
        <end position="174"/>
    </location>
</feature>
<dbReference type="GO" id="GO:0008270">
    <property type="term" value="F:zinc ion binding"/>
    <property type="evidence" value="ECO:0007669"/>
    <property type="project" value="UniProtKB-KW"/>
</dbReference>
<evidence type="ECO:0000313" key="19">
    <source>
        <dbReference type="Proteomes" id="UP000186136"/>
    </source>
</evidence>
<dbReference type="SMART" id="SM00744">
    <property type="entry name" value="RINGv"/>
    <property type="match status" value="1"/>
</dbReference>
<keyword evidence="7" id="KW-0812">Transmembrane</keyword>
<keyword evidence="6" id="KW-0808">Transferase</keyword>
<keyword evidence="19" id="KW-1185">Reference proteome</keyword>
<evidence type="ECO:0000256" key="7">
    <source>
        <dbReference type="ARBA" id="ARBA00022692"/>
    </source>
</evidence>
<evidence type="ECO:0000256" key="1">
    <source>
        <dbReference type="ARBA" id="ARBA00000900"/>
    </source>
</evidence>
<evidence type="ECO:0000256" key="2">
    <source>
        <dbReference type="ARBA" id="ARBA00004477"/>
    </source>
</evidence>
<dbReference type="EC" id="2.3.2.27" evidence="5"/>
<evidence type="ECO:0000313" key="18">
    <source>
        <dbReference type="EMBL" id="GAV30263.1"/>
    </source>
</evidence>
<comment type="catalytic activity">
    <reaction evidence="1">
        <text>S-ubiquitinyl-[E2 ubiquitin-conjugating enzyme]-L-cysteine + [acceptor protein]-L-lysine = [E2 ubiquitin-conjugating enzyme]-L-cysteine + N(6)-ubiquitinyl-[acceptor protein]-L-lysine.</text>
        <dbReference type="EC" id="2.3.2.27"/>
    </reaction>
</comment>
<dbReference type="GO" id="GO:0061630">
    <property type="term" value="F:ubiquitin protein ligase activity"/>
    <property type="evidence" value="ECO:0007669"/>
    <property type="project" value="UniProtKB-EC"/>
</dbReference>
<evidence type="ECO:0000256" key="15">
    <source>
        <dbReference type="PROSITE-ProRule" id="PRU00175"/>
    </source>
</evidence>
<organism evidence="18 19">
    <name type="scientific">Pichia membranifaciens</name>
    <dbReference type="NCBI Taxonomy" id="4926"/>
    <lineage>
        <taxon>Eukaryota</taxon>
        <taxon>Fungi</taxon>
        <taxon>Dikarya</taxon>
        <taxon>Ascomycota</taxon>
        <taxon>Saccharomycotina</taxon>
        <taxon>Pichiomycetes</taxon>
        <taxon>Pichiales</taxon>
        <taxon>Pichiaceae</taxon>
        <taxon>Pichia</taxon>
    </lineage>
</organism>
<evidence type="ECO:0000256" key="3">
    <source>
        <dbReference type="ARBA" id="ARBA00004906"/>
    </source>
</evidence>
<keyword evidence="9 15" id="KW-0863">Zinc-finger</keyword>
<dbReference type="SUPFAM" id="SSF57850">
    <property type="entry name" value="RING/U-box"/>
    <property type="match status" value="1"/>
</dbReference>
<dbReference type="InterPro" id="IPR011016">
    <property type="entry name" value="Znf_RING-CH"/>
</dbReference>
<evidence type="ECO:0000256" key="10">
    <source>
        <dbReference type="ARBA" id="ARBA00022786"/>
    </source>
</evidence>
<reference evidence="18 19" key="1">
    <citation type="submission" date="2016-08" db="EMBL/GenBank/DDBJ databases">
        <title>Whole genome shotgun sequence of Pichia membranifaciens KS47-1.</title>
        <authorList>
            <person name="Konishi M."/>
            <person name="Ishida M."/>
            <person name="Arakawa T."/>
            <person name="Kato Y."/>
            <person name="Horiuchi J."/>
        </authorList>
    </citation>
    <scope>NUCLEOTIDE SEQUENCE [LARGE SCALE GENOMIC DNA]</scope>
    <source>
        <strain evidence="18 19">KS47-1</strain>
    </source>
</reference>
<dbReference type="PANTHER" id="PTHR22763:SF184">
    <property type="entry name" value="E3 UBIQUITIN-PROTEIN LIGASE SYNOVIOLIN"/>
    <property type="match status" value="1"/>
</dbReference>
<evidence type="ECO:0000256" key="12">
    <source>
        <dbReference type="ARBA" id="ARBA00022833"/>
    </source>
</evidence>
<comment type="similarity">
    <text evidence="4">Belongs to the HRD1 family.</text>
</comment>
<dbReference type="CDD" id="cd16479">
    <property type="entry name" value="RING-H2_synoviolin"/>
    <property type="match status" value="1"/>
</dbReference>
<protein>
    <recommendedName>
        <fullName evidence="5">RING-type E3 ubiquitin transferase</fullName>
        <ecNumber evidence="5">2.3.2.27</ecNumber>
    </recommendedName>
</protein>
<dbReference type="PANTHER" id="PTHR22763">
    <property type="entry name" value="RING ZINC FINGER PROTEIN"/>
    <property type="match status" value="1"/>
</dbReference>
<accession>A0A1Q2YLM2</accession>
<dbReference type="InterPro" id="IPR001841">
    <property type="entry name" value="Znf_RING"/>
</dbReference>
<comment type="caution">
    <text evidence="18">The sequence shown here is derived from an EMBL/GenBank/DDBJ whole genome shotgun (WGS) entry which is preliminary data.</text>
</comment>
<evidence type="ECO:0000256" key="13">
    <source>
        <dbReference type="ARBA" id="ARBA00022989"/>
    </source>
</evidence>
<keyword evidence="10" id="KW-0833">Ubl conjugation pathway</keyword>
<dbReference type="InterPro" id="IPR058051">
    <property type="entry name" value="Znf_RING_synoviolin"/>
</dbReference>
<comment type="subcellular location">
    <subcellularLocation>
        <location evidence="2">Endoplasmic reticulum membrane</location>
        <topology evidence="2">Multi-pass membrane protein</topology>
    </subcellularLocation>
</comment>
<dbReference type="InterPro" id="IPR050731">
    <property type="entry name" value="HRD1_E3_ubiq-ligases"/>
</dbReference>
<dbReference type="GO" id="GO:0043161">
    <property type="term" value="P:proteasome-mediated ubiquitin-dependent protein catabolic process"/>
    <property type="evidence" value="ECO:0007669"/>
    <property type="project" value="TreeGrafter"/>
</dbReference>
<feature type="region of interest" description="Disordered" evidence="16">
    <location>
        <begin position="227"/>
        <end position="291"/>
    </location>
</feature>
<dbReference type="AlphaFoldDB" id="A0A1Q2YLM2"/>
<evidence type="ECO:0000259" key="17">
    <source>
        <dbReference type="PROSITE" id="PS50089"/>
    </source>
</evidence>
<proteinExistence type="inferred from homology"/>
<dbReference type="GO" id="GO:0005789">
    <property type="term" value="C:endoplasmic reticulum membrane"/>
    <property type="evidence" value="ECO:0007669"/>
    <property type="project" value="UniProtKB-SubCell"/>
</dbReference>
<evidence type="ECO:0000256" key="8">
    <source>
        <dbReference type="ARBA" id="ARBA00022723"/>
    </source>
</evidence>
<dbReference type="PROSITE" id="PS50089">
    <property type="entry name" value="ZF_RING_2"/>
    <property type="match status" value="1"/>
</dbReference>
<feature type="compositionally biased region" description="Polar residues" evidence="16">
    <location>
        <begin position="313"/>
        <end position="327"/>
    </location>
</feature>
<comment type="pathway">
    <text evidence="3">Protein modification; protein ubiquitination.</text>
</comment>
<dbReference type="GO" id="GO:0016567">
    <property type="term" value="P:protein ubiquitination"/>
    <property type="evidence" value="ECO:0007669"/>
    <property type="project" value="UniProtKB-UniPathway"/>
</dbReference>
<keyword evidence="8" id="KW-0479">Metal-binding</keyword>
<dbReference type="Proteomes" id="UP000186136">
    <property type="component" value="Unassembled WGS sequence"/>
</dbReference>
<dbReference type="Pfam" id="PF13639">
    <property type="entry name" value="zf-RING_2"/>
    <property type="match status" value="1"/>
</dbReference>